<name>A0ABQ5U0N7_9PROT</name>
<dbReference type="Gene3D" id="3.40.1740.10">
    <property type="entry name" value="VC0467-like"/>
    <property type="match status" value="1"/>
</dbReference>
<comment type="similarity">
    <text evidence="1 2">Belongs to the UPF0301 (AlgH) family.</text>
</comment>
<dbReference type="EMBL" id="BSNF01000001">
    <property type="protein sequence ID" value="GLQ05677.1"/>
    <property type="molecule type" value="Genomic_DNA"/>
</dbReference>
<proteinExistence type="inferred from homology"/>
<dbReference type="PANTHER" id="PTHR30327">
    <property type="entry name" value="UNCHARACTERIZED PROTEIN YQGE"/>
    <property type="match status" value="1"/>
</dbReference>
<reference evidence="3" key="1">
    <citation type="journal article" date="2014" name="Int. J. Syst. Evol. Microbiol.">
        <title>Complete genome of a new Firmicutes species belonging to the dominant human colonic microbiota ('Ruminococcus bicirculans') reveals two chromosomes and a selective capacity to utilize plant glucans.</title>
        <authorList>
            <consortium name="NISC Comparative Sequencing Program"/>
            <person name="Wegmann U."/>
            <person name="Louis P."/>
            <person name="Goesmann A."/>
            <person name="Henrissat B."/>
            <person name="Duncan S.H."/>
            <person name="Flint H.J."/>
        </authorList>
    </citation>
    <scope>NUCLEOTIDE SEQUENCE</scope>
    <source>
        <strain evidence="3">NBRC 103408</strain>
    </source>
</reference>
<keyword evidence="4" id="KW-1185">Reference proteome</keyword>
<evidence type="ECO:0000313" key="4">
    <source>
        <dbReference type="Proteomes" id="UP001161409"/>
    </source>
</evidence>
<dbReference type="InterPro" id="IPR003774">
    <property type="entry name" value="AlgH-like"/>
</dbReference>
<evidence type="ECO:0000313" key="3">
    <source>
        <dbReference type="EMBL" id="GLQ05677.1"/>
    </source>
</evidence>
<reference evidence="3" key="2">
    <citation type="submission" date="2023-01" db="EMBL/GenBank/DDBJ databases">
        <title>Draft genome sequence of Sneathiella chinensis strain NBRC 103408.</title>
        <authorList>
            <person name="Sun Q."/>
            <person name="Mori K."/>
        </authorList>
    </citation>
    <scope>NUCLEOTIDE SEQUENCE</scope>
    <source>
        <strain evidence="3">NBRC 103408</strain>
    </source>
</reference>
<organism evidence="3 4">
    <name type="scientific">Sneathiella chinensis</name>
    <dbReference type="NCBI Taxonomy" id="349750"/>
    <lineage>
        <taxon>Bacteria</taxon>
        <taxon>Pseudomonadati</taxon>
        <taxon>Pseudomonadota</taxon>
        <taxon>Alphaproteobacteria</taxon>
        <taxon>Sneathiellales</taxon>
        <taxon>Sneathiellaceae</taxon>
        <taxon>Sneathiella</taxon>
    </lineage>
</organism>
<dbReference type="SUPFAM" id="SSF143456">
    <property type="entry name" value="VC0467-like"/>
    <property type="match status" value="1"/>
</dbReference>
<dbReference type="HAMAP" id="MF_00758">
    <property type="entry name" value="UPF0301"/>
    <property type="match status" value="1"/>
</dbReference>
<accession>A0ABQ5U0N7</accession>
<dbReference type="NCBIfam" id="NF001268">
    <property type="entry name" value="PRK00228.1-4"/>
    <property type="match status" value="1"/>
</dbReference>
<dbReference type="Proteomes" id="UP001161409">
    <property type="component" value="Unassembled WGS sequence"/>
</dbReference>
<gene>
    <name evidence="3" type="ORF">GCM10007924_08980</name>
</gene>
<evidence type="ECO:0000256" key="1">
    <source>
        <dbReference type="ARBA" id="ARBA00009600"/>
    </source>
</evidence>
<dbReference type="Pfam" id="PF02622">
    <property type="entry name" value="DUF179"/>
    <property type="match status" value="1"/>
</dbReference>
<evidence type="ECO:0000256" key="2">
    <source>
        <dbReference type="HAMAP-Rule" id="MF_00758"/>
    </source>
</evidence>
<dbReference type="RefSeq" id="WP_169559653.1">
    <property type="nucleotide sequence ID" value="NZ_BSNF01000001.1"/>
</dbReference>
<sequence>MAKAIKDDGFFEGQLLVAMPTMSDPRFKKSVILLCAHSPDGAMGIVLNKNLGLLSFNELLEQLDIPTPSQPSDQILHFGGPVETERGFVLHSTDQLHDNSMTVGNGIALTATIDMLKRVADGTGPQDSFLALGYAGWGPGQLEQEIQDNGWLVVDTDYELVFKEGMETMWSSAIGKLGFDPGLLSGDAGHA</sequence>
<comment type="caution">
    <text evidence="3">The sequence shown here is derived from an EMBL/GenBank/DDBJ whole genome shotgun (WGS) entry which is preliminary data.</text>
</comment>
<protein>
    <recommendedName>
        <fullName evidence="2">UPF0301 protein GCM10007924_08980</fullName>
    </recommendedName>
</protein>
<dbReference type="PANTHER" id="PTHR30327:SF1">
    <property type="entry name" value="UPF0301 PROTEIN YQGE"/>
    <property type="match status" value="1"/>
</dbReference>